<feature type="binding site" evidence="19">
    <location>
        <position position="96"/>
    </location>
    <ligand>
        <name>ATP</name>
        <dbReference type="ChEBI" id="CHEBI:30616"/>
    </ligand>
</feature>
<keyword evidence="7" id="KW-0812">Transmembrane</keyword>
<evidence type="ECO:0000313" key="22">
    <source>
        <dbReference type="EMBL" id="CAI9302410.1"/>
    </source>
</evidence>
<dbReference type="GO" id="GO:0005886">
    <property type="term" value="C:plasma membrane"/>
    <property type="evidence" value="ECO:0007669"/>
    <property type="project" value="UniProtKB-SubCell"/>
</dbReference>
<protein>
    <recommendedName>
        <fullName evidence="2">non-specific serine/threonine protein kinase</fullName>
        <ecNumber evidence="2">2.7.11.1</ecNumber>
    </recommendedName>
</protein>
<evidence type="ECO:0000256" key="15">
    <source>
        <dbReference type="ARBA" id="ARBA00023170"/>
    </source>
</evidence>
<dbReference type="GO" id="GO:0005524">
    <property type="term" value="F:ATP binding"/>
    <property type="evidence" value="ECO:0007669"/>
    <property type="project" value="UniProtKB-UniRule"/>
</dbReference>
<evidence type="ECO:0000256" key="7">
    <source>
        <dbReference type="ARBA" id="ARBA00022692"/>
    </source>
</evidence>
<dbReference type="AlphaFoldDB" id="A0AA36EQX7"/>
<keyword evidence="8" id="KW-0732">Signal</keyword>
<proteinExistence type="inferred from homology"/>
<keyword evidence="10 19" id="KW-0547">Nucleotide-binding</keyword>
<evidence type="ECO:0000313" key="23">
    <source>
        <dbReference type="Proteomes" id="UP001177003"/>
    </source>
</evidence>
<dbReference type="Gene3D" id="3.30.200.20">
    <property type="entry name" value="Phosphorylase Kinase, domain 1"/>
    <property type="match status" value="1"/>
</dbReference>
<evidence type="ECO:0000256" key="12">
    <source>
        <dbReference type="ARBA" id="ARBA00022840"/>
    </source>
</evidence>
<organism evidence="22 23">
    <name type="scientific">Lactuca saligna</name>
    <name type="common">Willowleaf lettuce</name>
    <dbReference type="NCBI Taxonomy" id="75948"/>
    <lineage>
        <taxon>Eukaryota</taxon>
        <taxon>Viridiplantae</taxon>
        <taxon>Streptophyta</taxon>
        <taxon>Embryophyta</taxon>
        <taxon>Tracheophyta</taxon>
        <taxon>Spermatophyta</taxon>
        <taxon>Magnoliopsida</taxon>
        <taxon>eudicotyledons</taxon>
        <taxon>Gunneridae</taxon>
        <taxon>Pentapetalae</taxon>
        <taxon>asterids</taxon>
        <taxon>campanulids</taxon>
        <taxon>Asterales</taxon>
        <taxon>Asteraceae</taxon>
        <taxon>Cichorioideae</taxon>
        <taxon>Cichorieae</taxon>
        <taxon>Lactucinae</taxon>
        <taxon>Lactuca</taxon>
    </lineage>
</organism>
<dbReference type="PIRSF" id="PIRSF000654">
    <property type="entry name" value="Integrin-linked_kinase"/>
    <property type="match status" value="1"/>
</dbReference>
<keyword evidence="9" id="KW-0677">Repeat</keyword>
<keyword evidence="4 20" id="KW-0723">Serine/threonine-protein kinase</keyword>
<dbReference type="InterPro" id="IPR017441">
    <property type="entry name" value="Protein_kinase_ATP_BS"/>
</dbReference>
<name>A0AA36EQX7_LACSI</name>
<keyword evidence="3" id="KW-1003">Cell membrane</keyword>
<evidence type="ECO:0000256" key="18">
    <source>
        <dbReference type="ARBA" id="ARBA00048679"/>
    </source>
</evidence>
<evidence type="ECO:0000256" key="3">
    <source>
        <dbReference type="ARBA" id="ARBA00022475"/>
    </source>
</evidence>
<evidence type="ECO:0000256" key="4">
    <source>
        <dbReference type="ARBA" id="ARBA00022527"/>
    </source>
</evidence>
<evidence type="ECO:0000256" key="1">
    <source>
        <dbReference type="ARBA" id="ARBA00004251"/>
    </source>
</evidence>
<evidence type="ECO:0000259" key="21">
    <source>
        <dbReference type="PROSITE" id="PS50011"/>
    </source>
</evidence>
<evidence type="ECO:0000256" key="19">
    <source>
        <dbReference type="PROSITE-ProRule" id="PRU10141"/>
    </source>
</evidence>
<evidence type="ECO:0000256" key="14">
    <source>
        <dbReference type="ARBA" id="ARBA00023136"/>
    </source>
</evidence>
<dbReference type="Proteomes" id="UP001177003">
    <property type="component" value="Chromosome 9"/>
</dbReference>
<evidence type="ECO:0000256" key="6">
    <source>
        <dbReference type="ARBA" id="ARBA00022679"/>
    </source>
</evidence>
<evidence type="ECO:0000256" key="13">
    <source>
        <dbReference type="ARBA" id="ARBA00022989"/>
    </source>
</evidence>
<evidence type="ECO:0000256" key="11">
    <source>
        <dbReference type="ARBA" id="ARBA00022777"/>
    </source>
</evidence>
<gene>
    <name evidence="22" type="ORF">LSALG_LOCUS40900</name>
</gene>
<evidence type="ECO:0000256" key="9">
    <source>
        <dbReference type="ARBA" id="ARBA00022737"/>
    </source>
</evidence>
<evidence type="ECO:0000256" key="5">
    <source>
        <dbReference type="ARBA" id="ARBA00022614"/>
    </source>
</evidence>
<dbReference type="EMBL" id="OX465085">
    <property type="protein sequence ID" value="CAI9302410.1"/>
    <property type="molecule type" value="Genomic_DNA"/>
</dbReference>
<dbReference type="FunFam" id="1.10.510.10:FF:000526">
    <property type="entry name" value="serine/threonine-protein kinase BRI1-like 2"/>
    <property type="match status" value="1"/>
</dbReference>
<dbReference type="PANTHER" id="PTHR48006">
    <property type="entry name" value="LEUCINE-RICH REPEAT-CONTAINING PROTEIN DDB_G0281931-RELATED"/>
    <property type="match status" value="1"/>
</dbReference>
<dbReference type="PROSITE" id="PS00107">
    <property type="entry name" value="PROTEIN_KINASE_ATP"/>
    <property type="match status" value="1"/>
</dbReference>
<dbReference type="EC" id="2.7.11.1" evidence="2"/>
<dbReference type="FunFam" id="3.30.200.20:FF:000150">
    <property type="entry name" value="serine/threonine-protein kinase BRI1-like 2"/>
    <property type="match status" value="1"/>
</dbReference>
<keyword evidence="11" id="KW-0418">Kinase</keyword>
<keyword evidence="23" id="KW-1185">Reference proteome</keyword>
<keyword evidence="16" id="KW-0325">Glycoprotein</keyword>
<sequence>MNRIRKRDNSEDEETDVSKLNTNSLDQNLYLITNSKSKEPLSINIAMFEQPLLKLTLVDILEATNNFCKSNIVGDGGFGTVYKAKLPDGKIVAVKKLNKSKTQGQREFLAEMETIGKVKHQNLVPLLGYCSFGEEKLLVYEYMVNGSLDLWLRNRTGGLEILNWTKRFKIAIGSARGLAFLHHGFIPHIIHRDIKASNILLNEDFEPKVADFGLARLISACETHVSTDLAGTFGYIPPEYGQSWRSTTRGDVYSFGVILLELVTGKEPTGPEFKDIEGGNLVGWVLKKMKKGQVVDVLDPTVVNGASKQAMIKTVQIAAICLSENPASRPSMLHVFKFLKAIKNDFL</sequence>
<dbReference type="InterPro" id="IPR011009">
    <property type="entry name" value="Kinase-like_dom_sf"/>
</dbReference>
<evidence type="ECO:0000256" key="10">
    <source>
        <dbReference type="ARBA" id="ARBA00022741"/>
    </source>
</evidence>
<evidence type="ECO:0000256" key="8">
    <source>
        <dbReference type="ARBA" id="ARBA00022729"/>
    </source>
</evidence>
<comment type="similarity">
    <text evidence="20">Belongs to the protein kinase superfamily.</text>
</comment>
<evidence type="ECO:0000256" key="2">
    <source>
        <dbReference type="ARBA" id="ARBA00012513"/>
    </source>
</evidence>
<evidence type="ECO:0000256" key="16">
    <source>
        <dbReference type="ARBA" id="ARBA00023180"/>
    </source>
</evidence>
<keyword evidence="6" id="KW-0808">Transferase</keyword>
<keyword evidence="12 19" id="KW-0067">ATP-binding</keyword>
<dbReference type="SUPFAM" id="SSF56112">
    <property type="entry name" value="Protein kinase-like (PK-like)"/>
    <property type="match status" value="1"/>
</dbReference>
<feature type="domain" description="Protein kinase" evidence="21">
    <location>
        <begin position="67"/>
        <end position="347"/>
    </location>
</feature>
<dbReference type="Gene3D" id="1.10.510.10">
    <property type="entry name" value="Transferase(Phosphotransferase) domain 1"/>
    <property type="match status" value="1"/>
</dbReference>
<dbReference type="GO" id="GO:0004674">
    <property type="term" value="F:protein serine/threonine kinase activity"/>
    <property type="evidence" value="ECO:0007669"/>
    <property type="project" value="UniProtKB-KW"/>
</dbReference>
<dbReference type="SMART" id="SM00220">
    <property type="entry name" value="S_TKc"/>
    <property type="match status" value="1"/>
</dbReference>
<comment type="catalytic activity">
    <reaction evidence="18">
        <text>L-seryl-[protein] + ATP = O-phospho-L-seryl-[protein] + ADP + H(+)</text>
        <dbReference type="Rhea" id="RHEA:17989"/>
        <dbReference type="Rhea" id="RHEA-COMP:9863"/>
        <dbReference type="Rhea" id="RHEA-COMP:11604"/>
        <dbReference type="ChEBI" id="CHEBI:15378"/>
        <dbReference type="ChEBI" id="CHEBI:29999"/>
        <dbReference type="ChEBI" id="CHEBI:30616"/>
        <dbReference type="ChEBI" id="CHEBI:83421"/>
        <dbReference type="ChEBI" id="CHEBI:456216"/>
        <dbReference type="EC" id="2.7.11.1"/>
    </reaction>
</comment>
<dbReference type="InterPro" id="IPR008271">
    <property type="entry name" value="Ser/Thr_kinase_AS"/>
</dbReference>
<keyword evidence="15" id="KW-0675">Receptor</keyword>
<dbReference type="InterPro" id="IPR000719">
    <property type="entry name" value="Prot_kinase_dom"/>
</dbReference>
<dbReference type="PANTHER" id="PTHR48006:SF95">
    <property type="entry name" value="LEUCINE-RICH REPEAT RECEPTOR PROTEIN KINASE MSP1"/>
    <property type="match status" value="1"/>
</dbReference>
<dbReference type="PROSITE" id="PS50011">
    <property type="entry name" value="PROTEIN_KINASE_DOM"/>
    <property type="match status" value="1"/>
</dbReference>
<comment type="catalytic activity">
    <reaction evidence="17">
        <text>L-threonyl-[protein] + ATP = O-phospho-L-threonyl-[protein] + ADP + H(+)</text>
        <dbReference type="Rhea" id="RHEA:46608"/>
        <dbReference type="Rhea" id="RHEA-COMP:11060"/>
        <dbReference type="Rhea" id="RHEA-COMP:11605"/>
        <dbReference type="ChEBI" id="CHEBI:15378"/>
        <dbReference type="ChEBI" id="CHEBI:30013"/>
        <dbReference type="ChEBI" id="CHEBI:30616"/>
        <dbReference type="ChEBI" id="CHEBI:61977"/>
        <dbReference type="ChEBI" id="CHEBI:456216"/>
        <dbReference type="EC" id="2.7.11.1"/>
    </reaction>
</comment>
<comment type="subcellular location">
    <subcellularLocation>
        <location evidence="1">Cell membrane</location>
        <topology evidence="1">Single-pass type I membrane protein</topology>
    </subcellularLocation>
</comment>
<evidence type="ECO:0000256" key="17">
    <source>
        <dbReference type="ARBA" id="ARBA00047899"/>
    </source>
</evidence>
<keyword evidence="13" id="KW-1133">Transmembrane helix</keyword>
<keyword evidence="5" id="KW-0433">Leucine-rich repeat</keyword>
<dbReference type="Pfam" id="PF07714">
    <property type="entry name" value="PK_Tyr_Ser-Thr"/>
    <property type="match status" value="1"/>
</dbReference>
<reference evidence="22" key="1">
    <citation type="submission" date="2023-04" db="EMBL/GenBank/DDBJ databases">
        <authorList>
            <person name="Vijverberg K."/>
            <person name="Xiong W."/>
            <person name="Schranz E."/>
        </authorList>
    </citation>
    <scope>NUCLEOTIDE SEQUENCE</scope>
</reference>
<dbReference type="InterPro" id="IPR051824">
    <property type="entry name" value="LRR_Rcpt-Like_S/T_Kinase"/>
</dbReference>
<accession>A0AA36EQX7</accession>
<dbReference type="InterPro" id="IPR001245">
    <property type="entry name" value="Ser-Thr/Tyr_kinase_cat_dom"/>
</dbReference>
<dbReference type="PROSITE" id="PS00108">
    <property type="entry name" value="PROTEIN_KINASE_ST"/>
    <property type="match status" value="1"/>
</dbReference>
<evidence type="ECO:0000256" key="20">
    <source>
        <dbReference type="RuleBase" id="RU000304"/>
    </source>
</evidence>
<keyword evidence="14" id="KW-0472">Membrane</keyword>